<dbReference type="EMBL" id="VTPC01063693">
    <property type="protein sequence ID" value="KAF2889691.1"/>
    <property type="molecule type" value="Genomic_DNA"/>
</dbReference>
<accession>A0A8K0CR75</accession>
<dbReference type="PANTHER" id="PTHR46060:SF1">
    <property type="entry name" value="MARINER MOS1 TRANSPOSASE-LIKE PROTEIN"/>
    <property type="match status" value="1"/>
</dbReference>
<reference evidence="2" key="1">
    <citation type="submission" date="2019-08" db="EMBL/GenBank/DDBJ databases">
        <title>The genome of the North American firefly Photinus pyralis.</title>
        <authorList>
            <consortium name="Photinus pyralis genome working group"/>
            <person name="Fallon T.R."/>
            <person name="Sander Lower S.E."/>
            <person name="Weng J.-K."/>
        </authorList>
    </citation>
    <scope>NUCLEOTIDE SEQUENCE</scope>
    <source>
        <strain evidence="2">TRF0915ILg1</strain>
        <tissue evidence="2">Whole body</tissue>
    </source>
</reference>
<protein>
    <recommendedName>
        <fullName evidence="1">Mos1 transposase HTH domain-containing protein</fullName>
    </recommendedName>
</protein>
<organism evidence="2 3">
    <name type="scientific">Ignelater luminosus</name>
    <name type="common">Cucubano</name>
    <name type="synonym">Pyrophorus luminosus</name>
    <dbReference type="NCBI Taxonomy" id="2038154"/>
    <lineage>
        <taxon>Eukaryota</taxon>
        <taxon>Metazoa</taxon>
        <taxon>Ecdysozoa</taxon>
        <taxon>Arthropoda</taxon>
        <taxon>Hexapoda</taxon>
        <taxon>Insecta</taxon>
        <taxon>Pterygota</taxon>
        <taxon>Neoptera</taxon>
        <taxon>Endopterygota</taxon>
        <taxon>Coleoptera</taxon>
        <taxon>Polyphaga</taxon>
        <taxon>Elateriformia</taxon>
        <taxon>Elateroidea</taxon>
        <taxon>Elateridae</taxon>
        <taxon>Agrypninae</taxon>
        <taxon>Pyrophorini</taxon>
        <taxon>Ignelater</taxon>
    </lineage>
</organism>
<keyword evidence="3" id="KW-1185">Reference proteome</keyword>
<dbReference type="AlphaFoldDB" id="A0A8K0CR75"/>
<gene>
    <name evidence="2" type="ORF">ILUMI_16482</name>
</gene>
<evidence type="ECO:0000313" key="3">
    <source>
        <dbReference type="Proteomes" id="UP000801492"/>
    </source>
</evidence>
<evidence type="ECO:0000313" key="2">
    <source>
        <dbReference type="EMBL" id="KAF2889691.1"/>
    </source>
</evidence>
<feature type="domain" description="Mos1 transposase HTH" evidence="1">
    <location>
        <begin position="4"/>
        <end position="42"/>
    </location>
</feature>
<dbReference type="Pfam" id="PF17906">
    <property type="entry name" value="HTH_48"/>
    <property type="match status" value="1"/>
</dbReference>
<comment type="caution">
    <text evidence="2">The sequence shown here is derived from an EMBL/GenBank/DDBJ whole genome shotgun (WGS) entry which is preliminary data.</text>
</comment>
<proteinExistence type="predicted"/>
<dbReference type="OrthoDB" id="8189655at2759"/>
<dbReference type="InterPro" id="IPR041426">
    <property type="entry name" value="Mos1_HTH"/>
</dbReference>
<sequence>MKFFTKEGNSPTDIKDSMSTVYDKSAPSYKTIEFWSKQFKSGRESLEDDARSGRPNSAIAEENIETSPDLVVLDSRHIVQTAVADTLLNIEKIGIEQYELYVSERNNVYLFSRPKEEE</sequence>
<dbReference type="Proteomes" id="UP000801492">
    <property type="component" value="Unassembled WGS sequence"/>
</dbReference>
<evidence type="ECO:0000259" key="1">
    <source>
        <dbReference type="Pfam" id="PF17906"/>
    </source>
</evidence>
<dbReference type="PANTHER" id="PTHR46060">
    <property type="entry name" value="MARINER MOS1 TRANSPOSASE-LIKE PROTEIN"/>
    <property type="match status" value="1"/>
</dbReference>
<name>A0A8K0CR75_IGNLU</name>
<dbReference type="InterPro" id="IPR052709">
    <property type="entry name" value="Transposase-MT_Hybrid"/>
</dbReference>